<dbReference type="Gene3D" id="3.40.50.300">
    <property type="entry name" value="P-loop containing nucleotide triphosphate hydrolases"/>
    <property type="match status" value="1"/>
</dbReference>
<comment type="subcellular location">
    <subcellularLocation>
        <location evidence="12">Cytoplasm</location>
    </subcellularLocation>
</comment>
<dbReference type="SUPFAM" id="SSF63867">
    <property type="entry name" value="MoeA C-terminal domain-like"/>
    <property type="match status" value="1"/>
</dbReference>
<comment type="similarity">
    <text evidence="4">Belongs to the MoeA family.</text>
</comment>
<dbReference type="SMART" id="SM00852">
    <property type="entry name" value="MoCF_biosynth"/>
    <property type="match status" value="1"/>
</dbReference>
<organism evidence="16">
    <name type="scientific">Thiothrix subterranea</name>
    <dbReference type="NCBI Taxonomy" id="2735563"/>
    <lineage>
        <taxon>Bacteria</taxon>
        <taxon>Pseudomonadati</taxon>
        <taxon>Pseudomonadota</taxon>
        <taxon>Gammaproteobacteria</taxon>
        <taxon>Thiotrichales</taxon>
        <taxon>Thiotrichaceae</taxon>
        <taxon>Thiothrix</taxon>
    </lineage>
</organism>
<dbReference type="InterPro" id="IPR029044">
    <property type="entry name" value="Nucleotide-diphossugar_trans"/>
</dbReference>
<dbReference type="EMBL" id="CP133217">
    <property type="protein sequence ID" value="WML87747.1"/>
    <property type="molecule type" value="Genomic_DNA"/>
</dbReference>
<keyword evidence="17" id="KW-1185">Reference proteome</keyword>
<comment type="similarity">
    <text evidence="12">Belongs to the MobA family.</text>
</comment>
<dbReference type="Pfam" id="PF03453">
    <property type="entry name" value="MoeA_N"/>
    <property type="match status" value="1"/>
</dbReference>
<dbReference type="NCBIfam" id="TIGR00177">
    <property type="entry name" value="molyb_syn"/>
    <property type="match status" value="1"/>
</dbReference>
<feature type="compositionally biased region" description="Basic and acidic residues" evidence="13">
    <location>
        <begin position="209"/>
        <end position="220"/>
    </location>
</feature>
<dbReference type="PANTHER" id="PTHR10192:SF5">
    <property type="entry name" value="GEPHYRIN"/>
    <property type="match status" value="1"/>
</dbReference>
<comment type="domain">
    <text evidence="12">The N-terminal domain determines nucleotide recognition and specific binding, while the C-terminal domain determines the specific binding to the target protein.</text>
</comment>
<proteinExistence type="inferred from homology"/>
<dbReference type="InterPro" id="IPR004435">
    <property type="entry name" value="MobB_dom"/>
</dbReference>
<dbReference type="InterPro" id="IPR005111">
    <property type="entry name" value="MoeA_C_domain_IV"/>
</dbReference>
<dbReference type="Gene3D" id="3.40.980.10">
    <property type="entry name" value="MoaB/Mog-like domain"/>
    <property type="match status" value="1"/>
</dbReference>
<dbReference type="InterPro" id="IPR036135">
    <property type="entry name" value="MoeA_linker/N_sf"/>
</dbReference>
<keyword evidence="12" id="KW-0963">Cytoplasm</keyword>
<dbReference type="Pfam" id="PF03454">
    <property type="entry name" value="MoeA_C"/>
    <property type="match status" value="1"/>
</dbReference>
<evidence type="ECO:0000313" key="15">
    <source>
        <dbReference type="EMBL" id="MDQ5768219.1"/>
    </source>
</evidence>
<keyword evidence="12" id="KW-0547">Nucleotide-binding</keyword>
<dbReference type="NCBIfam" id="NF011060">
    <property type="entry name" value="PRK14491.1"/>
    <property type="match status" value="1"/>
</dbReference>
<dbReference type="InterPro" id="IPR025877">
    <property type="entry name" value="MobA-like_NTP_Trfase"/>
</dbReference>
<dbReference type="CDD" id="cd00887">
    <property type="entry name" value="MoeA"/>
    <property type="match status" value="1"/>
</dbReference>
<dbReference type="Gene3D" id="3.90.550.10">
    <property type="entry name" value="Spore Coat Polysaccharide Biosynthesis Protein SpsA, Chain A"/>
    <property type="match status" value="1"/>
</dbReference>
<comment type="catalytic activity">
    <reaction evidence="11">
        <text>adenylyl-molybdopterin + molybdate = Mo-molybdopterin + AMP + H(+)</text>
        <dbReference type="Rhea" id="RHEA:35047"/>
        <dbReference type="ChEBI" id="CHEBI:15378"/>
        <dbReference type="ChEBI" id="CHEBI:36264"/>
        <dbReference type="ChEBI" id="CHEBI:62727"/>
        <dbReference type="ChEBI" id="CHEBI:71302"/>
        <dbReference type="ChEBI" id="CHEBI:456215"/>
        <dbReference type="EC" id="2.10.1.1"/>
    </reaction>
</comment>
<dbReference type="PANTHER" id="PTHR10192">
    <property type="entry name" value="MOLYBDOPTERIN BIOSYNTHESIS PROTEIN"/>
    <property type="match status" value="1"/>
</dbReference>
<feature type="binding site" evidence="12">
    <location>
        <begin position="15"/>
        <end position="17"/>
    </location>
    <ligand>
        <name>GTP</name>
        <dbReference type="ChEBI" id="CHEBI:37565"/>
    </ligand>
</feature>
<evidence type="ECO:0000259" key="14">
    <source>
        <dbReference type="SMART" id="SM00852"/>
    </source>
</evidence>
<evidence type="ECO:0000256" key="1">
    <source>
        <dbReference type="ARBA" id="ARBA00001946"/>
    </source>
</evidence>
<keyword evidence="10 12" id="KW-0501">Molybdenum cofactor biosynthesis</keyword>
<dbReference type="FunFam" id="3.40.980.10:FF:000004">
    <property type="entry name" value="Molybdopterin molybdenumtransferase"/>
    <property type="match status" value="1"/>
</dbReference>
<dbReference type="GO" id="GO:0061599">
    <property type="term" value="F:molybdopterin molybdotransferase activity"/>
    <property type="evidence" value="ECO:0007669"/>
    <property type="project" value="UniProtKB-EC"/>
</dbReference>
<keyword evidence="6 12" id="KW-0808">Transferase</keyword>
<dbReference type="CDD" id="cd02503">
    <property type="entry name" value="MobA"/>
    <property type="match status" value="1"/>
</dbReference>
<reference evidence="16 17" key="1">
    <citation type="submission" date="2023-08" db="EMBL/GenBank/DDBJ databases">
        <title>New molecular markers tilS and rpoB for phylogenetic and monitoring studies of the genus Thiothrix biodiversity.</title>
        <authorList>
            <person name="Ravin N.V."/>
            <person name="Smolyakov D."/>
            <person name="Markov N.D."/>
            <person name="Beletsky A.V."/>
            <person name="Mardanov A.V."/>
            <person name="Rudenko T.S."/>
            <person name="Grabovich M.Y."/>
        </authorList>
    </citation>
    <scope>NUCLEOTIDE SEQUENCE</scope>
    <source>
        <strain evidence="16">DNT52</strain>
        <strain evidence="15 17">H33</strain>
    </source>
</reference>
<dbReference type="EMBL" id="JAVFKN010000007">
    <property type="protein sequence ID" value="MDQ5768219.1"/>
    <property type="molecule type" value="Genomic_DNA"/>
</dbReference>
<feature type="binding site" evidence="12">
    <location>
        <position position="28"/>
    </location>
    <ligand>
        <name>GTP</name>
        <dbReference type="ChEBI" id="CHEBI:37565"/>
    </ligand>
</feature>
<feature type="binding site" evidence="12">
    <location>
        <position position="74"/>
    </location>
    <ligand>
        <name>GTP</name>
        <dbReference type="ChEBI" id="CHEBI:37565"/>
    </ligand>
</feature>
<dbReference type="GO" id="GO:0046872">
    <property type="term" value="F:metal ion binding"/>
    <property type="evidence" value="ECO:0007669"/>
    <property type="project" value="UniProtKB-KW"/>
</dbReference>
<evidence type="ECO:0000256" key="2">
    <source>
        <dbReference type="ARBA" id="ARBA00002901"/>
    </source>
</evidence>
<comment type="cofactor">
    <cofactor evidence="1 12">
        <name>Mg(2+)</name>
        <dbReference type="ChEBI" id="CHEBI:18420"/>
    </cofactor>
</comment>
<dbReference type="SUPFAM" id="SSF52540">
    <property type="entry name" value="P-loop containing nucleoside triphosphate hydrolases"/>
    <property type="match status" value="1"/>
</dbReference>
<evidence type="ECO:0000256" key="11">
    <source>
        <dbReference type="ARBA" id="ARBA00047317"/>
    </source>
</evidence>
<comment type="catalytic activity">
    <reaction evidence="12">
        <text>Mo-molybdopterin + GTP + H(+) = Mo-molybdopterin guanine dinucleotide + diphosphate</text>
        <dbReference type="Rhea" id="RHEA:34243"/>
        <dbReference type="ChEBI" id="CHEBI:15378"/>
        <dbReference type="ChEBI" id="CHEBI:33019"/>
        <dbReference type="ChEBI" id="CHEBI:37565"/>
        <dbReference type="ChEBI" id="CHEBI:71302"/>
        <dbReference type="ChEBI" id="CHEBI:71310"/>
        <dbReference type="EC" id="2.7.7.77"/>
    </reaction>
</comment>
<feature type="domain" description="MoaB/Mog" evidence="14">
    <location>
        <begin position="600"/>
        <end position="737"/>
    </location>
</feature>
<evidence type="ECO:0000256" key="9">
    <source>
        <dbReference type="ARBA" id="ARBA00023134"/>
    </source>
</evidence>
<keyword evidence="5" id="KW-0500">Molybdenum</keyword>
<protein>
    <recommendedName>
        <fullName evidence="12">Molybdenum cofactor guanylyltransferase</fullName>
        <shortName evidence="12">MoCo guanylyltransferase</shortName>
        <ecNumber evidence="12">2.7.7.77</ecNumber>
    </recommendedName>
    <alternativeName>
        <fullName evidence="12">GTP:molybdopterin guanylyltransferase</fullName>
    </alternativeName>
    <alternativeName>
        <fullName evidence="12">Mo-MPT guanylyltransferase</fullName>
    </alternativeName>
    <alternativeName>
        <fullName evidence="12">Molybdopterin guanylyltransferase</fullName>
    </alternativeName>
    <alternativeName>
        <fullName evidence="12">Molybdopterin-guanine dinucleotide synthase</fullName>
        <shortName evidence="12">MGD synthase</shortName>
    </alternativeName>
</protein>
<comment type="function">
    <text evidence="2">Catalyzes the insertion of molybdate into adenylated molybdopterin with the concomitant release of AMP.</text>
</comment>
<dbReference type="Gene3D" id="2.40.340.10">
    <property type="entry name" value="MoeA, C-terminal, domain IV"/>
    <property type="match status" value="1"/>
</dbReference>
<sequence>MTQAHSTPRITGVILAGGRGSRMGGQDKGLLEWHGRPLVAYLLEALQPQVDAILINANRNQARYQQYHYPVISDELSDYQGPLAGFAAAMQAAQTDYILTIPCDAPELAADTAARLLAALQGEQAEIAVAHDGERLQPVHALLPVSLLPSLQAFLAKGDRKIDLWYAQHRMASVDFSDCRRMFRNINTPQQQAELAEKIPPSPPFAKGGTEEPRGIESPFEKGGLRGISLPVIGVCAWSGSGKTTLLTEVIPRLKFAGLRLTVIKHGHHNLELDTPGKDSYRFREAGADQVVLASRKRMAMMQECKTQREPELVDVLRLVNRDCADLVLVEGFKHTAIPKIEVYRPSVGKPLLYPNDSHVIALATDDMTLDVPAHVTKLDLNQPDSIAEFILQWRTRQLAPITNTNATIRTAPSCADARDPSSLSITEARSRIMANLQAVAPALKRPLRDALGQVLAQAVISPLNVPNHVNSAMDGYALRSDDLPGDDSRAYRVIGKAFAGQAFSGECGKGECVRIMTGASMPVGTDAVVMQEHTEAGAEGYIRIGTGHRVGQNVRQAGEDIAQGSTVLPAGHRVNPADLAVLASLGIAEVSVIRPLRVAFFSTGDELRSIGETLAEGQVYDSNRYALYGMLQQLNVEILDMGVVRDDPASLETALQQAAATADVVLTSGGVSVGEADYIKGILAKLGQINFWKIAIKPGRPLAFGTLGKALFFGLPGNPVAVMVTFLQFVQPALLKLAGQTDYEPLLLDAICQSRLKKQPGRTEFQRGVVRREAGKLVVDKAGYQGSGVLSSMSKGNCLIILPEETATVELGDVVQVQVFGWSG</sequence>
<evidence type="ECO:0000256" key="12">
    <source>
        <dbReference type="HAMAP-Rule" id="MF_00316"/>
    </source>
</evidence>
<dbReference type="InterPro" id="IPR036425">
    <property type="entry name" value="MoaB/Mog-like_dom_sf"/>
</dbReference>
<dbReference type="Pfam" id="PF12804">
    <property type="entry name" value="NTP_transf_3"/>
    <property type="match status" value="1"/>
</dbReference>
<dbReference type="InterPro" id="IPR013482">
    <property type="entry name" value="Molybde_CF_guanTrfase"/>
</dbReference>
<dbReference type="Pfam" id="PF00994">
    <property type="entry name" value="MoCF_biosynth"/>
    <property type="match status" value="1"/>
</dbReference>
<dbReference type="NCBIfam" id="TIGR02665">
    <property type="entry name" value="molyb_mobA"/>
    <property type="match status" value="1"/>
</dbReference>
<gene>
    <name evidence="12" type="primary">mobA</name>
    <name evidence="15" type="ORF">RCC75_06750</name>
    <name evidence="16" type="ORF">RCG00_05125</name>
</gene>
<feature type="region of interest" description="Disordered" evidence="13">
    <location>
        <begin position="191"/>
        <end position="220"/>
    </location>
</feature>
<dbReference type="NCBIfam" id="TIGR00176">
    <property type="entry name" value="mobB"/>
    <property type="match status" value="1"/>
</dbReference>
<evidence type="ECO:0000256" key="6">
    <source>
        <dbReference type="ARBA" id="ARBA00022679"/>
    </source>
</evidence>
<dbReference type="Proteomes" id="UP001229862">
    <property type="component" value="Chromosome"/>
</dbReference>
<evidence type="ECO:0000256" key="4">
    <source>
        <dbReference type="ARBA" id="ARBA00010763"/>
    </source>
</evidence>
<dbReference type="FunFam" id="2.40.340.10:FF:000003">
    <property type="entry name" value="Molybdopterin molybdenumtransferase"/>
    <property type="match status" value="1"/>
</dbReference>
<dbReference type="EC" id="2.7.7.77" evidence="12"/>
<dbReference type="NCBIfam" id="NF045515">
    <property type="entry name" value="Glp_gephyrin"/>
    <property type="match status" value="1"/>
</dbReference>
<dbReference type="HAMAP" id="MF_00316">
    <property type="entry name" value="MobA"/>
    <property type="match status" value="1"/>
</dbReference>
<evidence type="ECO:0000256" key="10">
    <source>
        <dbReference type="ARBA" id="ARBA00023150"/>
    </source>
</evidence>
<feature type="binding site" evidence="12">
    <location>
        <position position="104"/>
    </location>
    <ligand>
        <name>GTP</name>
        <dbReference type="ChEBI" id="CHEBI:37565"/>
    </ligand>
</feature>
<dbReference type="InterPro" id="IPR038987">
    <property type="entry name" value="MoeA-like"/>
</dbReference>
<dbReference type="RefSeq" id="WP_308134294.1">
    <property type="nucleotide sequence ID" value="NZ_CP133217.1"/>
</dbReference>
<dbReference type="Proteomes" id="UP001223336">
    <property type="component" value="Unassembled WGS sequence"/>
</dbReference>
<dbReference type="CDD" id="cd03116">
    <property type="entry name" value="MobB"/>
    <property type="match status" value="1"/>
</dbReference>
<evidence type="ECO:0000256" key="8">
    <source>
        <dbReference type="ARBA" id="ARBA00022842"/>
    </source>
</evidence>
<dbReference type="AlphaFoldDB" id="A0AA51MNR9"/>
<evidence type="ECO:0000256" key="5">
    <source>
        <dbReference type="ARBA" id="ARBA00022505"/>
    </source>
</evidence>
<dbReference type="SUPFAM" id="SSF53218">
    <property type="entry name" value="Molybdenum cofactor biosynthesis proteins"/>
    <property type="match status" value="1"/>
</dbReference>
<keyword evidence="7 12" id="KW-0479">Metal-binding</keyword>
<dbReference type="Pfam" id="PF03205">
    <property type="entry name" value="MobB"/>
    <property type="match status" value="1"/>
</dbReference>
<dbReference type="SUPFAM" id="SSF63882">
    <property type="entry name" value="MoeA N-terminal region -like"/>
    <property type="match status" value="1"/>
</dbReference>
<dbReference type="GO" id="GO:0006777">
    <property type="term" value="P:Mo-molybdopterin cofactor biosynthetic process"/>
    <property type="evidence" value="ECO:0007669"/>
    <property type="project" value="UniProtKB-KW"/>
</dbReference>
<comment type="subunit">
    <text evidence="12">Monomer.</text>
</comment>
<keyword evidence="8 12" id="KW-0460">Magnesium</keyword>
<name>A0AA51MNR9_9GAMM</name>
<dbReference type="GO" id="GO:0005525">
    <property type="term" value="F:GTP binding"/>
    <property type="evidence" value="ECO:0007669"/>
    <property type="project" value="UniProtKB-UniRule"/>
</dbReference>
<comment type="function">
    <text evidence="12">Transfers a GMP moiety from GTP to Mo-molybdopterin (Mo-MPT) cofactor (Moco or molybdenum cofactor) to form Mo-molybdopterin guanine dinucleotide (Mo-MGD) cofactor.</text>
</comment>
<dbReference type="InterPro" id="IPR027417">
    <property type="entry name" value="P-loop_NTPase"/>
</dbReference>
<dbReference type="InterPro" id="IPR005110">
    <property type="entry name" value="MoeA_linker/N"/>
</dbReference>
<evidence type="ECO:0000256" key="3">
    <source>
        <dbReference type="ARBA" id="ARBA00005046"/>
    </source>
</evidence>
<accession>A0AA51MNR9</accession>
<dbReference type="Gene3D" id="2.170.190.11">
    <property type="entry name" value="Molybdopterin biosynthesis moea protein, domain 3"/>
    <property type="match status" value="1"/>
</dbReference>
<feature type="binding site" evidence="12">
    <location>
        <position position="56"/>
    </location>
    <ligand>
        <name>GTP</name>
        <dbReference type="ChEBI" id="CHEBI:37565"/>
    </ligand>
</feature>
<dbReference type="InterPro" id="IPR001453">
    <property type="entry name" value="MoaB/Mog_dom"/>
</dbReference>
<dbReference type="GO" id="GO:0005829">
    <property type="term" value="C:cytosol"/>
    <property type="evidence" value="ECO:0007669"/>
    <property type="project" value="TreeGrafter"/>
</dbReference>
<dbReference type="Gene3D" id="3.90.105.10">
    <property type="entry name" value="Molybdopterin biosynthesis moea protein, domain 2"/>
    <property type="match status" value="1"/>
</dbReference>
<keyword evidence="9 12" id="KW-0342">GTP-binding</keyword>
<comment type="pathway">
    <text evidence="3">Cofactor biosynthesis; molybdopterin biosynthesis.</text>
</comment>
<dbReference type="SUPFAM" id="SSF53448">
    <property type="entry name" value="Nucleotide-diphospho-sugar transferases"/>
    <property type="match status" value="1"/>
</dbReference>
<dbReference type="InterPro" id="IPR036688">
    <property type="entry name" value="MoeA_C_domain_IV_sf"/>
</dbReference>
<evidence type="ECO:0000256" key="7">
    <source>
        <dbReference type="ARBA" id="ARBA00022723"/>
    </source>
</evidence>
<dbReference type="GO" id="GO:0061603">
    <property type="term" value="F:molybdenum cofactor guanylyltransferase activity"/>
    <property type="evidence" value="ECO:0007669"/>
    <property type="project" value="UniProtKB-EC"/>
</dbReference>
<dbReference type="InterPro" id="IPR008284">
    <property type="entry name" value="MoCF_biosynth_CS"/>
</dbReference>
<feature type="binding site" evidence="12">
    <location>
        <position position="104"/>
    </location>
    <ligand>
        <name>Mg(2+)</name>
        <dbReference type="ChEBI" id="CHEBI:18420"/>
    </ligand>
</feature>
<evidence type="ECO:0000256" key="13">
    <source>
        <dbReference type="SAM" id="MobiDB-lite"/>
    </source>
</evidence>
<evidence type="ECO:0000313" key="17">
    <source>
        <dbReference type="Proteomes" id="UP001223336"/>
    </source>
</evidence>
<dbReference type="PROSITE" id="PS01079">
    <property type="entry name" value="MOCF_BIOSYNTHESIS_2"/>
    <property type="match status" value="1"/>
</dbReference>
<evidence type="ECO:0000313" key="16">
    <source>
        <dbReference type="EMBL" id="WML87747.1"/>
    </source>
</evidence>